<evidence type="ECO:0000313" key="2">
    <source>
        <dbReference type="EMBL" id="WAT23633.1"/>
    </source>
</evidence>
<keyword evidence="2" id="KW-0614">Plasmid</keyword>
<dbReference type="EMBL" id="CP114067">
    <property type="protein sequence ID" value="WAT23633.1"/>
    <property type="molecule type" value="Genomic_DNA"/>
</dbReference>
<evidence type="ECO:0000256" key="1">
    <source>
        <dbReference type="ARBA" id="ARBA00022825"/>
    </source>
</evidence>
<geneLocation type="plasmid" evidence="2 3">
    <name>unnamed</name>
</geneLocation>
<sequence length="303" mass="34055">MNNQEKNFNIKTYGREDLQRALEYWTPERIANTKPISPRKITHEELKHYNKNQVEKLYEKKKIISDNSYDSTSLGEPYEVDVNIYPYNAAGKFIFKNSDGKGYHGTAQFVGHCQMLLTAAHLIKNPKTGEEYTDFAFARAYRNVDGNEEQQLFLIDRVGAGEGTEGSAKSDFGFCRTIESFHLRPLALKIGEPCPKDHPMHAIGYPGDRNMVAVDGKRGDLLEHKFKMTDNTLGKGASGGAYMVDLEIQGRMWRNLVVGLNSGSPVSDDTIGVSPLFDQSTLNLFNEVLDASGENPRRCNTIY</sequence>
<accession>A0ABY7I6L4</accession>
<reference evidence="2" key="1">
    <citation type="submission" date="2022-12" db="EMBL/GenBank/DDBJ databases">
        <title>Genomic of Bacillus halotolerans.</title>
        <authorList>
            <person name="Xu G."/>
            <person name="Ding Y."/>
        </authorList>
    </citation>
    <scope>NUCLEOTIDE SEQUENCE</scope>
    <source>
        <strain evidence="2">B13</strain>
        <plasmid evidence="2">unnamed</plasmid>
    </source>
</reference>
<keyword evidence="1" id="KW-0378">Hydrolase</keyword>
<protein>
    <recommendedName>
        <fullName evidence="4">Serine protease</fullName>
    </recommendedName>
</protein>
<name>A0ABY7I6L4_9BACI</name>
<gene>
    <name evidence="2" type="ORF">O0R52_21795</name>
</gene>
<keyword evidence="1" id="KW-0645">Protease</keyword>
<proteinExistence type="predicted"/>
<dbReference type="RefSeq" id="WP_269108419.1">
    <property type="nucleotide sequence ID" value="NZ_CP114067.1"/>
</dbReference>
<keyword evidence="3" id="KW-1185">Reference proteome</keyword>
<dbReference type="InterPro" id="IPR009003">
    <property type="entry name" value="Peptidase_S1_PA"/>
</dbReference>
<dbReference type="Proteomes" id="UP001164713">
    <property type="component" value="Plasmid unnamed"/>
</dbReference>
<organism evidence="2 3">
    <name type="scientific">Bacillus halotolerans</name>
    <dbReference type="NCBI Taxonomy" id="260554"/>
    <lineage>
        <taxon>Bacteria</taxon>
        <taxon>Bacillati</taxon>
        <taxon>Bacillota</taxon>
        <taxon>Bacilli</taxon>
        <taxon>Bacillales</taxon>
        <taxon>Bacillaceae</taxon>
        <taxon>Bacillus</taxon>
    </lineage>
</organism>
<keyword evidence="1" id="KW-0720">Serine protease</keyword>
<dbReference type="SUPFAM" id="SSF50494">
    <property type="entry name" value="Trypsin-like serine proteases"/>
    <property type="match status" value="1"/>
</dbReference>
<dbReference type="InterPro" id="IPR043504">
    <property type="entry name" value="Peptidase_S1_PA_chymotrypsin"/>
</dbReference>
<evidence type="ECO:0000313" key="3">
    <source>
        <dbReference type="Proteomes" id="UP001164713"/>
    </source>
</evidence>
<dbReference type="Gene3D" id="2.40.10.10">
    <property type="entry name" value="Trypsin-like serine proteases"/>
    <property type="match status" value="2"/>
</dbReference>
<evidence type="ECO:0008006" key="4">
    <source>
        <dbReference type="Google" id="ProtNLM"/>
    </source>
</evidence>